<evidence type="ECO:0000313" key="1">
    <source>
        <dbReference type="EMBL" id="MBU2666778.1"/>
    </source>
</evidence>
<gene>
    <name evidence="1" type="ORF">KOI35_25030</name>
</gene>
<accession>A0ABS5YTK5</accession>
<dbReference type="Proteomes" id="UP001519654">
    <property type="component" value="Unassembled WGS sequence"/>
</dbReference>
<organism evidence="1 2">
    <name type="scientific">Paractinoplanes bogorensis</name>
    <dbReference type="NCBI Taxonomy" id="1610840"/>
    <lineage>
        <taxon>Bacteria</taxon>
        <taxon>Bacillati</taxon>
        <taxon>Actinomycetota</taxon>
        <taxon>Actinomycetes</taxon>
        <taxon>Micromonosporales</taxon>
        <taxon>Micromonosporaceae</taxon>
        <taxon>Paractinoplanes</taxon>
    </lineage>
</organism>
<name>A0ABS5YTK5_9ACTN</name>
<dbReference type="RefSeq" id="WP_215790619.1">
    <property type="nucleotide sequence ID" value="NZ_JAHKKG010000007.1"/>
</dbReference>
<sequence>MSERPATVWRPVSGPFATATLSAMTDERGTSTASNSPSYAEELAVVSTKADLARCMKRLKEDGRISLRELETWGLNHGRPLARASVGDALAGRRLPSERLLRDFLNALKVQEPGLRRAWFEALSRAQTAEPTDRSRSYAERATGPVPARNFFVETDDVDEIYRSVTSIQDQVWLLGTTLSRHIPYLEEPLRRAVANGRRARILLISPGSAAMDMSVLRAGPLGSGREQQEQQLTSNLNTLRQVAQAGSGLEVRLIDYLAPYTLYAYDPGLDIGRMELRLGSFHGEHHLRPTFQVQRSRDESWFAYFYEQFVSMWDAAEPYDLGR</sequence>
<protein>
    <recommendedName>
        <fullName evidence="3">XRE family transcriptional regulator</fullName>
    </recommendedName>
</protein>
<keyword evidence="2" id="KW-1185">Reference proteome</keyword>
<comment type="caution">
    <text evidence="1">The sequence shown here is derived from an EMBL/GenBank/DDBJ whole genome shotgun (WGS) entry which is preliminary data.</text>
</comment>
<dbReference type="EMBL" id="JAHKKG010000007">
    <property type="protein sequence ID" value="MBU2666778.1"/>
    <property type="molecule type" value="Genomic_DNA"/>
</dbReference>
<reference evidence="1 2" key="1">
    <citation type="submission" date="2021-06" db="EMBL/GenBank/DDBJ databases">
        <title>Actinoplanes lichenicola sp. nov., and Actinoplanes ovalisporus sp. nov., isolated from lichen in Thailand.</title>
        <authorList>
            <person name="Saeng-In P."/>
            <person name="Kanchanasin P."/>
            <person name="Yuki M."/>
            <person name="Kudo T."/>
            <person name="Ohkuma M."/>
            <person name="Phongsopitanun W."/>
            <person name="Tanasupawat S."/>
        </authorList>
    </citation>
    <scope>NUCLEOTIDE SEQUENCE [LARGE SCALE GENOMIC DNA]</scope>
    <source>
        <strain evidence="1 2">NBRC 110975</strain>
    </source>
</reference>
<evidence type="ECO:0008006" key="3">
    <source>
        <dbReference type="Google" id="ProtNLM"/>
    </source>
</evidence>
<proteinExistence type="predicted"/>
<evidence type="ECO:0000313" key="2">
    <source>
        <dbReference type="Proteomes" id="UP001519654"/>
    </source>
</evidence>